<name>A0A673KDQ7_9TELE</name>
<feature type="domain" description="Immunoglobulin subtype 2" evidence="2">
    <location>
        <begin position="586"/>
        <end position="668"/>
    </location>
</feature>
<feature type="chain" id="PRO_5025668109" evidence="1">
    <location>
        <begin position="22"/>
        <end position="708"/>
    </location>
</feature>
<evidence type="ECO:0000313" key="5">
    <source>
        <dbReference type="Proteomes" id="UP000472270"/>
    </source>
</evidence>
<keyword evidence="5" id="KW-1185">Reference proteome</keyword>
<dbReference type="Gene3D" id="2.60.40.10">
    <property type="entry name" value="Immunoglobulins"/>
    <property type="match status" value="6"/>
</dbReference>
<feature type="domain" description="Immunoglobulin" evidence="3">
    <location>
        <begin position="468"/>
        <end position="570"/>
    </location>
</feature>
<sequence>MKHVSNLLSSLMYLIAYGVSGVCTDEVSVHVMEGDSVILNPHIKKNQQVRMKWYFNDICIAQISRDCRQACTDVQCEDSDERFRDRLKLDNQTGSLTITNITTTDAGRYELKIISKSGRISRKTLIVAVYGFFGVDTRRVSVMEGDSVILHTDVTTTQQNRMTFRWHFTGSQIAEITGDHTDICTDAHGKFTGRLALDHQTGSLTIKNIRTTDSGLYKLQITCSRSIRIIRSFNVTVTGLFGFRAILPVFVKEGDSVTLHTDVETNQQKYIKWYYDGIRVAEINGDLSFICTDVQCEDADERFRDRLKLDHQTGSLTITNITTTDSGVYKVQIISSSRISEKIFFVALYGVPAVKSDEMSVEEGESVTLDPGVIKYQNDLLTWYFNDIRIAEITGDQRKICTDVQCEDADERFRDRLKLDHQTGSLTITNTRTTDSGLYKLQISSSSGGSIIKRFSLIVGSFFSVVDTDKVSVMEGDSVILHTDVETNQQGRMRWYFNGIYLAEISKDISDICTDVQCDEGTERFRDRLKLDHQTGSLTITNTRTTDSGLYQLQIISIRISQKIFIVDVDGVSAAERDKMKRKSVKEGESVTFYPAVIKNPNDLMKWYFNDTHIAEINGNLSKICTNVQCKERFRDRLKLNQTGSLTITNTRTTDSGLYKLEITSCSSNISISVIKSFSATVTDFWSHVNVSSSVTLRILLSSSPLSK</sequence>
<evidence type="ECO:0000256" key="1">
    <source>
        <dbReference type="SAM" id="SignalP"/>
    </source>
</evidence>
<protein>
    <submittedName>
        <fullName evidence="4">Uncharacterized LOC107707595</fullName>
    </submittedName>
</protein>
<feature type="domain" description="Immunoglobulin" evidence="3">
    <location>
        <begin position="26"/>
        <end position="130"/>
    </location>
</feature>
<dbReference type="InterPro" id="IPR036179">
    <property type="entry name" value="Ig-like_dom_sf"/>
</dbReference>
<dbReference type="AlphaFoldDB" id="A0A673KDQ7"/>
<reference evidence="4" key="1">
    <citation type="submission" date="2025-08" db="UniProtKB">
        <authorList>
            <consortium name="Ensembl"/>
        </authorList>
    </citation>
    <scope>IDENTIFICATION</scope>
</reference>
<dbReference type="PANTHER" id="PTHR21063:SF4">
    <property type="entry name" value="CD48 ANTIGEN-RELATED"/>
    <property type="match status" value="1"/>
</dbReference>
<evidence type="ECO:0000313" key="4">
    <source>
        <dbReference type="Ensembl" id="ENSSRHP00000060874.1"/>
    </source>
</evidence>
<dbReference type="PANTHER" id="PTHR21063">
    <property type="entry name" value="LFA-3"/>
    <property type="match status" value="1"/>
</dbReference>
<dbReference type="InterPro" id="IPR003598">
    <property type="entry name" value="Ig_sub2"/>
</dbReference>
<feature type="domain" description="Immunoglobulin" evidence="3">
    <location>
        <begin position="356"/>
        <end position="460"/>
    </location>
</feature>
<proteinExistence type="predicted"/>
<dbReference type="SMART" id="SM00409">
    <property type="entry name" value="IG"/>
    <property type="match status" value="6"/>
</dbReference>
<feature type="signal peptide" evidence="1">
    <location>
        <begin position="1"/>
        <end position="21"/>
    </location>
</feature>
<accession>A0A673KDQ7</accession>
<feature type="domain" description="Immunoglobulin" evidence="3">
    <location>
        <begin position="580"/>
        <end position="683"/>
    </location>
</feature>
<organism evidence="4 5">
    <name type="scientific">Sinocyclocheilus rhinocerous</name>
    <dbReference type="NCBI Taxonomy" id="307959"/>
    <lineage>
        <taxon>Eukaryota</taxon>
        <taxon>Metazoa</taxon>
        <taxon>Chordata</taxon>
        <taxon>Craniata</taxon>
        <taxon>Vertebrata</taxon>
        <taxon>Euteleostomi</taxon>
        <taxon>Actinopterygii</taxon>
        <taxon>Neopterygii</taxon>
        <taxon>Teleostei</taxon>
        <taxon>Ostariophysi</taxon>
        <taxon>Cypriniformes</taxon>
        <taxon>Cyprinidae</taxon>
        <taxon>Cyprininae</taxon>
        <taxon>Sinocyclocheilus</taxon>
    </lineage>
</organism>
<evidence type="ECO:0000259" key="2">
    <source>
        <dbReference type="SMART" id="SM00408"/>
    </source>
</evidence>
<feature type="domain" description="Immunoglobulin subtype 2" evidence="2">
    <location>
        <begin position="252"/>
        <end position="338"/>
    </location>
</feature>
<dbReference type="Ensembl" id="ENSSRHT00000062560.1">
    <property type="protein sequence ID" value="ENSSRHP00000060874.1"/>
    <property type="gene ID" value="ENSSRHG00000030427.1"/>
</dbReference>
<dbReference type="InterPro" id="IPR003599">
    <property type="entry name" value="Ig_sub"/>
</dbReference>
<reference evidence="4" key="2">
    <citation type="submission" date="2025-09" db="UniProtKB">
        <authorList>
            <consortium name="Ensembl"/>
        </authorList>
    </citation>
    <scope>IDENTIFICATION</scope>
</reference>
<evidence type="ECO:0000259" key="3">
    <source>
        <dbReference type="SMART" id="SM00409"/>
    </source>
</evidence>
<dbReference type="SMART" id="SM00408">
    <property type="entry name" value="IGc2"/>
    <property type="match status" value="3"/>
</dbReference>
<feature type="domain" description="Immunoglobulin subtype 2" evidence="2">
    <location>
        <begin position="362"/>
        <end position="448"/>
    </location>
</feature>
<dbReference type="Proteomes" id="UP000472270">
    <property type="component" value="Unassembled WGS sequence"/>
</dbReference>
<feature type="domain" description="Immunoglobulin" evidence="3">
    <location>
        <begin position="246"/>
        <end position="349"/>
    </location>
</feature>
<feature type="domain" description="Immunoglobulin" evidence="3">
    <location>
        <begin position="137"/>
        <end position="238"/>
    </location>
</feature>
<gene>
    <name evidence="4" type="primary">LOC107707595</name>
</gene>
<dbReference type="InterPro" id="IPR013783">
    <property type="entry name" value="Ig-like_fold"/>
</dbReference>
<dbReference type="Pfam" id="PF07686">
    <property type="entry name" value="V-set"/>
    <property type="match status" value="4"/>
</dbReference>
<dbReference type="InterPro" id="IPR013106">
    <property type="entry name" value="Ig_V-set"/>
</dbReference>
<dbReference type="SUPFAM" id="SSF48726">
    <property type="entry name" value="Immunoglobulin"/>
    <property type="match status" value="6"/>
</dbReference>
<dbReference type="Pfam" id="PF13927">
    <property type="entry name" value="Ig_3"/>
    <property type="match status" value="1"/>
</dbReference>
<keyword evidence="1" id="KW-0732">Signal</keyword>